<dbReference type="SUPFAM" id="SSF48371">
    <property type="entry name" value="ARM repeat"/>
    <property type="match status" value="1"/>
</dbReference>
<dbReference type="InterPro" id="IPR016024">
    <property type="entry name" value="ARM-type_fold"/>
</dbReference>
<comment type="caution">
    <text evidence="1">The sequence shown here is derived from an EMBL/GenBank/DDBJ whole genome shotgun (WGS) entry which is preliminary data.</text>
</comment>
<organism evidence="1 2">
    <name type="scientific">Tritrichomonas foetus</name>
    <dbReference type="NCBI Taxonomy" id="1144522"/>
    <lineage>
        <taxon>Eukaryota</taxon>
        <taxon>Metamonada</taxon>
        <taxon>Parabasalia</taxon>
        <taxon>Tritrichomonadida</taxon>
        <taxon>Tritrichomonadidae</taxon>
        <taxon>Tritrichomonas</taxon>
    </lineage>
</organism>
<gene>
    <name evidence="1" type="ORF">TRFO_31608</name>
</gene>
<proteinExistence type="predicted"/>
<reference evidence="1" key="1">
    <citation type="submission" date="2016-10" db="EMBL/GenBank/DDBJ databases">
        <authorList>
            <person name="Benchimol M."/>
            <person name="Almeida L.G."/>
            <person name="Vasconcelos A.T."/>
            <person name="Perreira-Neves A."/>
            <person name="Rosa I.A."/>
            <person name="Tasca T."/>
            <person name="Bogo M.R."/>
            <person name="de Souza W."/>
        </authorList>
    </citation>
    <scope>NUCLEOTIDE SEQUENCE [LARGE SCALE GENOMIC DNA]</scope>
    <source>
        <strain evidence="1">K</strain>
    </source>
</reference>
<dbReference type="Proteomes" id="UP000179807">
    <property type="component" value="Unassembled WGS sequence"/>
</dbReference>
<name>A0A1J4JVG7_9EUKA</name>
<accession>A0A1J4JVG7</accession>
<sequence length="507" mass="58907">MNSIDFNILVDPFHKDFLFHVEDAPSLVEINDITKYFDIILQHFQRKRPIPINKGKAILVSIITIVQNFTYRSMFIDKGHLNNLPYGISDYSDLIFDLFHVLISQDPDFFDAKLTEKFAQQIDYSPSKALVLITMYGEHFGEMENPWDVLDLLFYQAAKFNTPETIINYISLLTYLCRKKEDYKIYRSIQCFDKIATLLSLKSIPALKAAYGALISISGINEKCKNQESIDRFPVQLIINHLQSQNEELIYVALQFLLIYEFVNEKLINQLLNLNDPKAILVLMKYCENPKNATFLVNSNVWLTLPIVRENSIDYLKLVYCILQHRNLRRKFSSSQNLSSFLASAASNADQNTLVFILGVMKMMILTPQIIAELGKKKFFINLYKSADKCNCELTDQVRYNVFEISSEYMFTKEMINVCKCAVTEIMEMESLSSEAFRLIIKLCKYPECINVIKNGGLLRFYSSQMKNPRKRKEAEQLFALIQDDEDEYLEEEDYISPDSYDSNYSD</sequence>
<dbReference type="VEuPathDB" id="TrichDB:TRFO_31608"/>
<dbReference type="RefSeq" id="XP_068354654.1">
    <property type="nucleotide sequence ID" value="XM_068508024.1"/>
</dbReference>
<evidence type="ECO:0000313" key="2">
    <source>
        <dbReference type="Proteomes" id="UP000179807"/>
    </source>
</evidence>
<dbReference type="GeneID" id="94842728"/>
<dbReference type="EMBL" id="MLAK01000907">
    <property type="protein sequence ID" value="OHT01518.1"/>
    <property type="molecule type" value="Genomic_DNA"/>
</dbReference>
<evidence type="ECO:0000313" key="1">
    <source>
        <dbReference type="EMBL" id="OHT01518.1"/>
    </source>
</evidence>
<dbReference type="AlphaFoldDB" id="A0A1J4JVG7"/>
<keyword evidence="2" id="KW-1185">Reference proteome</keyword>
<protein>
    <submittedName>
        <fullName evidence="1">Uncharacterized protein</fullName>
    </submittedName>
</protein>